<keyword evidence="2" id="KW-0813">Transport</keyword>
<dbReference type="InterPro" id="IPR052983">
    <property type="entry name" value="MFS_Riboflavin_Transporter"/>
</dbReference>
<sequence>MSQPVRADAGPSTRLRLAALSIGQVVSWGILYYAMIVAAPEVARETGWPLVAITAAFSAGLVVSALAGVVAGRLLDQRGPRVVMTVGSAVGASGLVVVALAPNLIVFASGWLVCGLAQAAVLYQAAFTVITRRYGERRHTPLTVLTLAGGFASTVFAPIVAVLLTALDWRSTFLVLAAVLAAITIPLHWATLERSWPQADEHHPHPEHTVSSVIRTRRFWMLEITMIALTVALFSATLAAVPLYMEKGLTFEFAALALGLIGAGQVVGRVLFLVLPHGTRPWVPVALVCALAAITLALLAVVPGPPWLLVLIGVVAGAVRGAQTLVQASAVADRWGTRNYGSINGAFAAPITIAAALTPAIGPAVAAGAGSFAAMAAIMAGLASVAAFTARAT</sequence>
<evidence type="ECO:0000313" key="8">
    <source>
        <dbReference type="EMBL" id="MDQ0894157.1"/>
    </source>
</evidence>
<dbReference type="PANTHER" id="PTHR43385:SF1">
    <property type="entry name" value="RIBOFLAVIN TRANSPORTER RIBJ"/>
    <property type="match status" value="1"/>
</dbReference>
<organism evidence="8 9">
    <name type="scientific">Agromyces ramosus</name>
    <dbReference type="NCBI Taxonomy" id="33879"/>
    <lineage>
        <taxon>Bacteria</taxon>
        <taxon>Bacillati</taxon>
        <taxon>Actinomycetota</taxon>
        <taxon>Actinomycetes</taxon>
        <taxon>Micrococcales</taxon>
        <taxon>Microbacteriaceae</taxon>
        <taxon>Agromyces</taxon>
    </lineage>
</organism>
<evidence type="ECO:0000256" key="2">
    <source>
        <dbReference type="ARBA" id="ARBA00022448"/>
    </source>
</evidence>
<feature type="transmembrane region" description="Helical" evidence="6">
    <location>
        <begin position="48"/>
        <end position="70"/>
    </location>
</feature>
<dbReference type="InterPro" id="IPR036259">
    <property type="entry name" value="MFS_trans_sf"/>
</dbReference>
<comment type="caution">
    <text evidence="8">The sequence shown here is derived from an EMBL/GenBank/DDBJ whole genome shotgun (WGS) entry which is preliminary data.</text>
</comment>
<feature type="transmembrane region" description="Helical" evidence="6">
    <location>
        <begin position="219"/>
        <end position="241"/>
    </location>
</feature>
<feature type="transmembrane region" description="Helical" evidence="6">
    <location>
        <begin position="347"/>
        <end position="366"/>
    </location>
</feature>
<feature type="transmembrane region" description="Helical" evidence="6">
    <location>
        <begin position="372"/>
        <end position="390"/>
    </location>
</feature>
<dbReference type="Proteomes" id="UP001239083">
    <property type="component" value="Unassembled WGS sequence"/>
</dbReference>
<evidence type="ECO:0000256" key="6">
    <source>
        <dbReference type="SAM" id="Phobius"/>
    </source>
</evidence>
<keyword evidence="5 6" id="KW-0472">Membrane</keyword>
<name>A0ABU0R8R7_9MICO</name>
<proteinExistence type="predicted"/>
<evidence type="ECO:0000256" key="3">
    <source>
        <dbReference type="ARBA" id="ARBA00022692"/>
    </source>
</evidence>
<dbReference type="EMBL" id="JAUSYY010000001">
    <property type="protein sequence ID" value="MDQ0894157.1"/>
    <property type="molecule type" value="Genomic_DNA"/>
</dbReference>
<protein>
    <submittedName>
        <fullName evidence="8">MFS family permease</fullName>
    </submittedName>
</protein>
<dbReference type="SUPFAM" id="SSF103473">
    <property type="entry name" value="MFS general substrate transporter"/>
    <property type="match status" value="1"/>
</dbReference>
<feature type="transmembrane region" description="Helical" evidence="6">
    <location>
        <begin position="15"/>
        <end position="36"/>
    </location>
</feature>
<evidence type="ECO:0000256" key="1">
    <source>
        <dbReference type="ARBA" id="ARBA00004651"/>
    </source>
</evidence>
<dbReference type="InterPro" id="IPR011701">
    <property type="entry name" value="MFS"/>
</dbReference>
<feature type="transmembrane region" description="Helical" evidence="6">
    <location>
        <begin position="82"/>
        <end position="101"/>
    </location>
</feature>
<evidence type="ECO:0000256" key="5">
    <source>
        <dbReference type="ARBA" id="ARBA00023136"/>
    </source>
</evidence>
<reference evidence="8 9" key="1">
    <citation type="submission" date="2023-07" db="EMBL/GenBank/DDBJ databases">
        <title>Comparative genomics of wheat-associated soil bacteria to identify genetic determinants of phenazine resistance.</title>
        <authorList>
            <person name="Mouncey N."/>
        </authorList>
    </citation>
    <scope>NUCLEOTIDE SEQUENCE [LARGE SCALE GENOMIC DNA]</scope>
    <source>
        <strain evidence="8 9">V3I3</strain>
    </source>
</reference>
<feature type="transmembrane region" description="Helical" evidence="6">
    <location>
        <begin position="253"/>
        <end position="275"/>
    </location>
</feature>
<feature type="domain" description="Major facilitator superfamily (MFS) profile" evidence="7">
    <location>
        <begin position="16"/>
        <end position="393"/>
    </location>
</feature>
<dbReference type="Pfam" id="PF07690">
    <property type="entry name" value="MFS_1"/>
    <property type="match status" value="1"/>
</dbReference>
<dbReference type="PANTHER" id="PTHR43385">
    <property type="entry name" value="RIBOFLAVIN TRANSPORTER RIBJ"/>
    <property type="match status" value="1"/>
</dbReference>
<gene>
    <name evidence="8" type="ORF">QFZ26_001712</name>
</gene>
<feature type="transmembrane region" description="Helical" evidence="6">
    <location>
        <begin position="282"/>
        <end position="301"/>
    </location>
</feature>
<dbReference type="PROSITE" id="PS50850">
    <property type="entry name" value="MFS"/>
    <property type="match status" value="1"/>
</dbReference>
<accession>A0ABU0R8R7</accession>
<evidence type="ECO:0000313" key="9">
    <source>
        <dbReference type="Proteomes" id="UP001239083"/>
    </source>
</evidence>
<keyword evidence="3 6" id="KW-0812">Transmembrane</keyword>
<feature type="transmembrane region" description="Helical" evidence="6">
    <location>
        <begin position="107"/>
        <end position="130"/>
    </location>
</feature>
<feature type="transmembrane region" description="Helical" evidence="6">
    <location>
        <begin position="142"/>
        <end position="167"/>
    </location>
</feature>
<dbReference type="InterPro" id="IPR020846">
    <property type="entry name" value="MFS_dom"/>
</dbReference>
<keyword evidence="4 6" id="KW-1133">Transmembrane helix</keyword>
<feature type="transmembrane region" description="Helical" evidence="6">
    <location>
        <begin position="307"/>
        <end position="326"/>
    </location>
</feature>
<keyword evidence="9" id="KW-1185">Reference proteome</keyword>
<evidence type="ECO:0000259" key="7">
    <source>
        <dbReference type="PROSITE" id="PS50850"/>
    </source>
</evidence>
<evidence type="ECO:0000256" key="4">
    <source>
        <dbReference type="ARBA" id="ARBA00022989"/>
    </source>
</evidence>
<dbReference type="RefSeq" id="WP_307041192.1">
    <property type="nucleotide sequence ID" value="NZ_JAUSYY010000001.1"/>
</dbReference>
<comment type="subcellular location">
    <subcellularLocation>
        <location evidence="1">Cell membrane</location>
        <topology evidence="1">Multi-pass membrane protein</topology>
    </subcellularLocation>
</comment>
<dbReference type="Gene3D" id="1.20.1250.20">
    <property type="entry name" value="MFS general substrate transporter like domains"/>
    <property type="match status" value="1"/>
</dbReference>
<feature type="transmembrane region" description="Helical" evidence="6">
    <location>
        <begin position="173"/>
        <end position="192"/>
    </location>
</feature>